<dbReference type="RefSeq" id="WP_002694473.1">
    <property type="nucleotide sequence ID" value="NZ_AAWS01000005.1"/>
</dbReference>
<comment type="caution">
    <text evidence="1">The sequence shown here is derived from an EMBL/GenBank/DDBJ whole genome shotgun (WGS) entry which is preliminary data.</text>
</comment>
<keyword evidence="2" id="KW-1185">Reference proteome</keyword>
<gene>
    <name evidence="1" type="ORF">M23134_01095</name>
</gene>
<protein>
    <submittedName>
        <fullName evidence="1">Uncharacterized protein</fullName>
    </submittedName>
</protein>
<sequence length="67" mass="7951">MDENKKIGTYEDESLGIKFTIEERGNQRFVVLEEQDFNTIFSKVYDLQEQVIKNLKQQALIRNILDN</sequence>
<accession>A1ZFJ7</accession>
<dbReference type="AlphaFoldDB" id="A1ZFJ7"/>
<dbReference type="EMBL" id="AAWS01000005">
    <property type="protein sequence ID" value="EAY30771.1"/>
    <property type="molecule type" value="Genomic_DNA"/>
</dbReference>
<dbReference type="Proteomes" id="UP000004095">
    <property type="component" value="Unassembled WGS sequence"/>
</dbReference>
<evidence type="ECO:0000313" key="1">
    <source>
        <dbReference type="EMBL" id="EAY30771.1"/>
    </source>
</evidence>
<reference evidence="1 2" key="1">
    <citation type="submission" date="2007-01" db="EMBL/GenBank/DDBJ databases">
        <authorList>
            <person name="Haygood M."/>
            <person name="Podell S."/>
            <person name="Anderson C."/>
            <person name="Hopkinson B."/>
            <person name="Roe K."/>
            <person name="Barbeau K."/>
            <person name="Gaasterland T."/>
            <person name="Ferriera S."/>
            <person name="Johnson J."/>
            <person name="Kravitz S."/>
            <person name="Beeson K."/>
            <person name="Sutton G."/>
            <person name="Rogers Y.-H."/>
            <person name="Friedman R."/>
            <person name="Frazier M."/>
            <person name="Venter J.C."/>
        </authorList>
    </citation>
    <scope>NUCLEOTIDE SEQUENCE [LARGE SCALE GENOMIC DNA]</scope>
    <source>
        <strain evidence="1 2">ATCC 23134</strain>
    </source>
</reference>
<organism evidence="1 2">
    <name type="scientific">Microscilla marina ATCC 23134</name>
    <dbReference type="NCBI Taxonomy" id="313606"/>
    <lineage>
        <taxon>Bacteria</taxon>
        <taxon>Pseudomonadati</taxon>
        <taxon>Bacteroidota</taxon>
        <taxon>Cytophagia</taxon>
        <taxon>Cytophagales</taxon>
        <taxon>Microscillaceae</taxon>
        <taxon>Microscilla</taxon>
    </lineage>
</organism>
<evidence type="ECO:0000313" key="2">
    <source>
        <dbReference type="Proteomes" id="UP000004095"/>
    </source>
</evidence>
<proteinExistence type="predicted"/>
<name>A1ZFJ7_MICM2</name>